<gene>
    <name evidence="4" type="ORF">JZ751_018299</name>
</gene>
<dbReference type="GO" id="GO:0051015">
    <property type="term" value="F:actin filament binding"/>
    <property type="evidence" value="ECO:0007669"/>
    <property type="project" value="TreeGrafter"/>
</dbReference>
<evidence type="ECO:0000256" key="1">
    <source>
        <dbReference type="ARBA" id="ARBA00023203"/>
    </source>
</evidence>
<dbReference type="InterPro" id="IPR016024">
    <property type="entry name" value="ARM-type_fold"/>
</dbReference>
<dbReference type="PANTHER" id="PTHR45920:SF2">
    <property type="entry name" value="FH1_FH2 DOMAIN-CONTAINING PROTEIN 1"/>
    <property type="match status" value="1"/>
</dbReference>
<feature type="region of interest" description="Disordered" evidence="2">
    <location>
        <begin position="260"/>
        <end position="368"/>
    </location>
</feature>
<comment type="caution">
    <text evidence="4">The sequence shown here is derived from an EMBL/GenBank/DDBJ whole genome shotgun (WGS) entry which is preliminary data.</text>
</comment>
<dbReference type="Pfam" id="PF24959">
    <property type="entry name" value="FH3_FHOD1-3"/>
    <property type="match status" value="1"/>
</dbReference>
<dbReference type="SUPFAM" id="SSF48371">
    <property type="entry name" value="ARM repeat"/>
    <property type="match status" value="1"/>
</dbReference>
<evidence type="ECO:0000313" key="5">
    <source>
        <dbReference type="Proteomes" id="UP000824540"/>
    </source>
</evidence>
<dbReference type="GO" id="GO:0005737">
    <property type="term" value="C:cytoplasm"/>
    <property type="evidence" value="ECO:0007669"/>
    <property type="project" value="TreeGrafter"/>
</dbReference>
<proteinExistence type="predicted"/>
<feature type="compositionally biased region" description="Basic and acidic residues" evidence="2">
    <location>
        <begin position="359"/>
        <end position="368"/>
    </location>
</feature>
<organism evidence="4 5">
    <name type="scientific">Albula glossodonta</name>
    <name type="common">roundjaw bonefish</name>
    <dbReference type="NCBI Taxonomy" id="121402"/>
    <lineage>
        <taxon>Eukaryota</taxon>
        <taxon>Metazoa</taxon>
        <taxon>Chordata</taxon>
        <taxon>Craniata</taxon>
        <taxon>Vertebrata</taxon>
        <taxon>Euteleostomi</taxon>
        <taxon>Actinopterygii</taxon>
        <taxon>Neopterygii</taxon>
        <taxon>Teleostei</taxon>
        <taxon>Albuliformes</taxon>
        <taxon>Albulidae</taxon>
        <taxon>Albula</taxon>
    </lineage>
</organism>
<dbReference type="AlphaFoldDB" id="A0A8T2NWM6"/>
<feature type="compositionally biased region" description="Pro residues" evidence="2">
    <location>
        <begin position="320"/>
        <end position="329"/>
    </location>
</feature>
<dbReference type="Gene3D" id="1.25.10.10">
    <property type="entry name" value="Leucine-rich Repeat Variant"/>
    <property type="match status" value="1"/>
</dbReference>
<dbReference type="InterPro" id="IPR014768">
    <property type="entry name" value="GBD/FH3_dom"/>
</dbReference>
<dbReference type="PROSITE" id="PS51232">
    <property type="entry name" value="GBD_FH3"/>
    <property type="match status" value="1"/>
</dbReference>
<reference evidence="4" key="1">
    <citation type="thesis" date="2021" institute="BYU ScholarsArchive" country="Provo, UT, USA">
        <title>Applications of and Algorithms for Genome Assembly and Genomic Analyses with an Emphasis on Marine Teleosts.</title>
        <authorList>
            <person name="Pickett B.D."/>
        </authorList>
    </citation>
    <scope>NUCLEOTIDE SEQUENCE</scope>
    <source>
        <strain evidence="4">HI-2016</strain>
    </source>
</reference>
<dbReference type="InterPro" id="IPR056771">
    <property type="entry name" value="FH3_FHOD1-3-like"/>
</dbReference>
<dbReference type="GO" id="GO:0005856">
    <property type="term" value="C:cytoskeleton"/>
    <property type="evidence" value="ECO:0007669"/>
    <property type="project" value="TreeGrafter"/>
</dbReference>
<keyword evidence="1" id="KW-0009">Actin-binding</keyword>
<dbReference type="Proteomes" id="UP000824540">
    <property type="component" value="Unassembled WGS sequence"/>
</dbReference>
<evidence type="ECO:0000313" key="4">
    <source>
        <dbReference type="EMBL" id="KAG9341982.1"/>
    </source>
</evidence>
<protein>
    <recommendedName>
        <fullName evidence="3">GBD/FH3 domain-containing protein</fullName>
    </recommendedName>
</protein>
<evidence type="ECO:0000259" key="3">
    <source>
        <dbReference type="PROSITE" id="PS51232"/>
    </source>
</evidence>
<feature type="compositionally biased region" description="Polar residues" evidence="2">
    <location>
        <begin position="330"/>
        <end position="353"/>
    </location>
</feature>
<name>A0A8T2NWM6_9TELE</name>
<dbReference type="InterPro" id="IPR011989">
    <property type="entry name" value="ARM-like"/>
</dbReference>
<dbReference type="PANTHER" id="PTHR45920">
    <property type="entry name" value="FORMIN HOMOLOGY 2 DOMAIN CONTAINING, ISOFORM I"/>
    <property type="match status" value="1"/>
</dbReference>
<sequence>MTEFYCVYGFLQDDKDLVPEFVNSEGLTCFIKVGAEADHNYQNYILRGTIYCRAAGHLSSHTLLREMIGNRMSQCWMSVVITEIGDIYGDNSSRGQVPKTGDSLSQIMLFVDGMNGVINHNETVQWLYTLSGSLSRLVVKTALKLLIVFVEYTESNGPLLIQGVNTVDGKRGVKPWSYLTEILEERNGSDSELLVYTMTLINKTLAALPDQDSFYDVTDCLEQQGMERIMQKHMNSKGTEPDLKQQFTIYENALKYEDGEVEEASPHIRKERRKVASNTEEGRKSRRSSGQSLPDVSLSTTPPSSQSPTTGLSRTTSPQPSEPHTPEPATPSSADSESQRSSPILSPVSSNGSAPFLSDQDRRSPSNT</sequence>
<dbReference type="GO" id="GO:0030866">
    <property type="term" value="P:cortical actin cytoskeleton organization"/>
    <property type="evidence" value="ECO:0007669"/>
    <property type="project" value="TreeGrafter"/>
</dbReference>
<dbReference type="OrthoDB" id="9806920at2759"/>
<evidence type="ECO:0000256" key="2">
    <source>
        <dbReference type="SAM" id="MobiDB-lite"/>
    </source>
</evidence>
<accession>A0A8T2NWM6</accession>
<dbReference type="EMBL" id="JAFBMS010000031">
    <property type="protein sequence ID" value="KAG9341982.1"/>
    <property type="molecule type" value="Genomic_DNA"/>
</dbReference>
<feature type="domain" description="GBD/FH3" evidence="3">
    <location>
        <begin position="1"/>
        <end position="333"/>
    </location>
</feature>
<keyword evidence="5" id="KW-1185">Reference proteome</keyword>
<feature type="compositionally biased region" description="Low complexity" evidence="2">
    <location>
        <begin position="297"/>
        <end position="313"/>
    </location>
</feature>